<keyword evidence="4 7" id="KW-0812">Transmembrane</keyword>
<evidence type="ECO:0000256" key="2">
    <source>
        <dbReference type="ARBA" id="ARBA00007400"/>
    </source>
</evidence>
<evidence type="ECO:0000256" key="1">
    <source>
        <dbReference type="ARBA" id="ARBA00004651"/>
    </source>
</evidence>
<feature type="transmembrane region" description="Helical" evidence="7">
    <location>
        <begin position="88"/>
        <end position="105"/>
    </location>
</feature>
<comment type="caution">
    <text evidence="9">The sequence shown here is derived from an EMBL/GenBank/DDBJ whole genome shotgun (WGS) entry which is preliminary data.</text>
</comment>
<feature type="domain" description="Acyltransferase 3" evidence="8">
    <location>
        <begin position="3"/>
        <end position="200"/>
    </location>
</feature>
<dbReference type="PANTHER" id="PTHR40074:SF2">
    <property type="entry name" value="O-ACETYLTRANSFERASE WECH"/>
    <property type="match status" value="1"/>
</dbReference>
<sequence length="226" mass="27020">MGKYESFKGFILKKFKRLIVPYLMIGTLFMLPIKMVFYLDNNRAPYFKRVLNEILLAKVPSHLWFILMLFNLFIIFYFVEKYLNKNNIVVNIFILFIVSILSIKLPNIYQISQSLQYLLFFYIGYSFYKYRDVIISIKNKWILFFIVHSVIFNIAYFIINNLKLSGTKLIGLKLFSLTYDKFIAFFGITFIFTLIEFLLNKQENTSHKLVNSKLLDKMSKIIILYI</sequence>
<dbReference type="Pfam" id="PF01757">
    <property type="entry name" value="Acyl_transf_3"/>
    <property type="match status" value="1"/>
</dbReference>
<evidence type="ECO:0000256" key="5">
    <source>
        <dbReference type="ARBA" id="ARBA00022989"/>
    </source>
</evidence>
<dbReference type="EMBL" id="AZQP01000042">
    <property type="protein sequence ID" value="EYE87687.1"/>
    <property type="molecule type" value="Genomic_DNA"/>
</dbReference>
<feature type="transmembrane region" description="Helical" evidence="7">
    <location>
        <begin position="111"/>
        <end position="128"/>
    </location>
</feature>
<feature type="transmembrane region" description="Helical" evidence="7">
    <location>
        <begin position="20"/>
        <end position="39"/>
    </location>
</feature>
<dbReference type="STRING" id="1403537.Q428_12050"/>
<proteinExistence type="inferred from homology"/>
<name>A0A017RSQ9_9CLOT</name>
<evidence type="ECO:0000256" key="6">
    <source>
        <dbReference type="ARBA" id="ARBA00023136"/>
    </source>
</evidence>
<feature type="transmembrane region" description="Helical" evidence="7">
    <location>
        <begin position="179"/>
        <end position="199"/>
    </location>
</feature>
<evidence type="ECO:0000313" key="10">
    <source>
        <dbReference type="Proteomes" id="UP000019681"/>
    </source>
</evidence>
<keyword evidence="3" id="KW-1003">Cell membrane</keyword>
<evidence type="ECO:0000313" key="9">
    <source>
        <dbReference type="EMBL" id="EYE87687.1"/>
    </source>
</evidence>
<keyword evidence="6 7" id="KW-0472">Membrane</keyword>
<gene>
    <name evidence="9" type="ORF">Q428_12050</name>
</gene>
<comment type="similarity">
    <text evidence="2">Belongs to the acyltransferase 3 family.</text>
</comment>
<evidence type="ECO:0000256" key="4">
    <source>
        <dbReference type="ARBA" id="ARBA00022692"/>
    </source>
</evidence>
<dbReference type="AlphaFoldDB" id="A0A017RSQ9"/>
<feature type="transmembrane region" description="Helical" evidence="7">
    <location>
        <begin position="140"/>
        <end position="159"/>
    </location>
</feature>
<evidence type="ECO:0000256" key="3">
    <source>
        <dbReference type="ARBA" id="ARBA00022475"/>
    </source>
</evidence>
<organism evidence="9 10">
    <name type="scientific">Fervidicella metallireducens AeB</name>
    <dbReference type="NCBI Taxonomy" id="1403537"/>
    <lineage>
        <taxon>Bacteria</taxon>
        <taxon>Bacillati</taxon>
        <taxon>Bacillota</taxon>
        <taxon>Clostridia</taxon>
        <taxon>Eubacteriales</taxon>
        <taxon>Clostridiaceae</taxon>
        <taxon>Fervidicella</taxon>
    </lineage>
</organism>
<dbReference type="InterPro" id="IPR002656">
    <property type="entry name" value="Acyl_transf_3_dom"/>
</dbReference>
<dbReference type="PANTHER" id="PTHR40074">
    <property type="entry name" value="O-ACETYLTRANSFERASE WECH"/>
    <property type="match status" value="1"/>
</dbReference>
<evidence type="ECO:0000256" key="7">
    <source>
        <dbReference type="SAM" id="Phobius"/>
    </source>
</evidence>
<reference evidence="9 10" key="1">
    <citation type="journal article" date="2014" name="Genome Announc.">
        <title>Draft Genome Sequence of Fervidicella metallireducens Strain AeBT, an Iron-Reducing Thermoanaerobe from the Great Artesian Basin.</title>
        <authorList>
            <person name="Patel B.K."/>
        </authorList>
    </citation>
    <scope>NUCLEOTIDE SEQUENCE [LARGE SCALE GENOMIC DNA]</scope>
    <source>
        <strain evidence="9 10">AeB</strain>
    </source>
</reference>
<keyword evidence="5 7" id="KW-1133">Transmembrane helix</keyword>
<dbReference type="GO" id="GO:0016413">
    <property type="term" value="F:O-acetyltransferase activity"/>
    <property type="evidence" value="ECO:0007669"/>
    <property type="project" value="TreeGrafter"/>
</dbReference>
<feature type="transmembrane region" description="Helical" evidence="7">
    <location>
        <begin position="59"/>
        <end position="79"/>
    </location>
</feature>
<keyword evidence="10" id="KW-1185">Reference proteome</keyword>
<accession>A0A017RSQ9</accession>
<dbReference type="GO" id="GO:0009246">
    <property type="term" value="P:enterobacterial common antigen biosynthetic process"/>
    <property type="evidence" value="ECO:0007669"/>
    <property type="project" value="TreeGrafter"/>
</dbReference>
<evidence type="ECO:0000259" key="8">
    <source>
        <dbReference type="Pfam" id="PF01757"/>
    </source>
</evidence>
<comment type="subcellular location">
    <subcellularLocation>
        <location evidence="1">Cell membrane</location>
        <topology evidence="1">Multi-pass membrane protein</topology>
    </subcellularLocation>
</comment>
<protein>
    <recommendedName>
        <fullName evidence="8">Acyltransferase 3 domain-containing protein</fullName>
    </recommendedName>
</protein>
<dbReference type="Proteomes" id="UP000019681">
    <property type="component" value="Unassembled WGS sequence"/>
</dbReference>
<dbReference type="GO" id="GO:0005886">
    <property type="term" value="C:plasma membrane"/>
    <property type="evidence" value="ECO:0007669"/>
    <property type="project" value="UniProtKB-SubCell"/>
</dbReference>